<dbReference type="Gene3D" id="2.60.40.290">
    <property type="match status" value="1"/>
</dbReference>
<proteinExistence type="inferred from homology"/>
<comment type="similarity">
    <text evidence="1">Belongs to the COBRA family.</text>
</comment>
<keyword evidence="3" id="KW-0325">Glycoprotein</keyword>
<gene>
    <name evidence="4" type="ORF">MERR_LOCUS9466</name>
</gene>
<dbReference type="GO" id="GO:0030247">
    <property type="term" value="F:polysaccharide binding"/>
    <property type="evidence" value="ECO:0007669"/>
    <property type="project" value="InterPro"/>
</dbReference>
<dbReference type="EMBL" id="CACVBM020000666">
    <property type="protein sequence ID" value="CAA7022231.1"/>
    <property type="molecule type" value="Genomic_DNA"/>
</dbReference>
<sequence>MMNQARSSYSANVTIVNYQNDDIEGPWELGWTWTDDELLLSTVGAKGTQHGNNVTFVSLPNVIIPSWFKEEDLAKSSSSFQISVGRVGMIYYMRGLAVSLTTERSKYKCLDAFMEVTNTPGYLYTWTTNCFSTTPKKSRGPREVS</sequence>
<comment type="caution">
    <text evidence="4">The sequence shown here is derived from an EMBL/GenBank/DDBJ whole genome shotgun (WGS) entry which is preliminary data.</text>
</comment>
<accession>A0A6D2I191</accession>
<dbReference type="InterPro" id="IPR012291">
    <property type="entry name" value="CBM2_carb-bd_dom_sf"/>
</dbReference>
<dbReference type="GO" id="GO:0016020">
    <property type="term" value="C:membrane"/>
    <property type="evidence" value="ECO:0007669"/>
    <property type="project" value="InterPro"/>
</dbReference>
<name>A0A6D2I191_9BRAS</name>
<dbReference type="OrthoDB" id="1112765at2759"/>
<evidence type="ECO:0000256" key="2">
    <source>
        <dbReference type="ARBA" id="ARBA00022729"/>
    </source>
</evidence>
<keyword evidence="5" id="KW-1185">Reference proteome</keyword>
<evidence type="ECO:0000313" key="4">
    <source>
        <dbReference type="EMBL" id="CAA7022231.1"/>
    </source>
</evidence>
<evidence type="ECO:0000256" key="1">
    <source>
        <dbReference type="ARBA" id="ARBA00005507"/>
    </source>
</evidence>
<evidence type="ECO:0000313" key="5">
    <source>
        <dbReference type="Proteomes" id="UP000467841"/>
    </source>
</evidence>
<keyword evidence="2" id="KW-0732">Signal</keyword>
<dbReference type="Proteomes" id="UP000467841">
    <property type="component" value="Unassembled WGS sequence"/>
</dbReference>
<evidence type="ECO:0000256" key="3">
    <source>
        <dbReference type="ARBA" id="ARBA00023180"/>
    </source>
</evidence>
<dbReference type="Pfam" id="PF04833">
    <property type="entry name" value="COBRA"/>
    <property type="match status" value="1"/>
</dbReference>
<protein>
    <submittedName>
        <fullName evidence="4">Uncharacterized protein</fullName>
    </submittedName>
</protein>
<organism evidence="4 5">
    <name type="scientific">Microthlaspi erraticum</name>
    <dbReference type="NCBI Taxonomy" id="1685480"/>
    <lineage>
        <taxon>Eukaryota</taxon>
        <taxon>Viridiplantae</taxon>
        <taxon>Streptophyta</taxon>
        <taxon>Embryophyta</taxon>
        <taxon>Tracheophyta</taxon>
        <taxon>Spermatophyta</taxon>
        <taxon>Magnoliopsida</taxon>
        <taxon>eudicotyledons</taxon>
        <taxon>Gunneridae</taxon>
        <taxon>Pentapetalae</taxon>
        <taxon>rosids</taxon>
        <taxon>malvids</taxon>
        <taxon>Brassicales</taxon>
        <taxon>Brassicaceae</taxon>
        <taxon>Coluteocarpeae</taxon>
        <taxon>Microthlaspi</taxon>
    </lineage>
</organism>
<dbReference type="GO" id="GO:0010215">
    <property type="term" value="P:cellulose microfibril organization"/>
    <property type="evidence" value="ECO:0007669"/>
    <property type="project" value="InterPro"/>
</dbReference>
<reference evidence="4" key="1">
    <citation type="submission" date="2020-01" db="EMBL/GenBank/DDBJ databases">
        <authorList>
            <person name="Mishra B."/>
        </authorList>
    </citation>
    <scope>NUCLEOTIDE SEQUENCE [LARGE SCALE GENOMIC DNA]</scope>
</reference>
<dbReference type="InterPro" id="IPR006918">
    <property type="entry name" value="COBRA_pln"/>
</dbReference>
<dbReference type="GO" id="GO:0004553">
    <property type="term" value="F:hydrolase activity, hydrolyzing O-glycosyl compounds"/>
    <property type="evidence" value="ECO:0007669"/>
    <property type="project" value="InterPro"/>
</dbReference>
<dbReference type="AlphaFoldDB" id="A0A6D2I191"/>